<evidence type="ECO:0000256" key="3">
    <source>
        <dbReference type="ARBA" id="ARBA00054841"/>
    </source>
</evidence>
<dbReference type="InterPro" id="IPR006683">
    <property type="entry name" value="Thioestr_dom"/>
</dbReference>
<keyword evidence="2 6" id="KW-0378">Hydrolase</keyword>
<evidence type="ECO:0000313" key="6">
    <source>
        <dbReference type="EMBL" id="SES85350.1"/>
    </source>
</evidence>
<dbReference type="STRING" id="1123402.SAMN02583745_00704"/>
<comment type="function">
    <text evidence="3">Thioesterase that appears to be involved in phospholipid metabolism. Some specific acyl-ACPs could be physiological substrates. Displays acyl-CoA thioesterase activity on malonyl-CoA in vitro, catalyzing the hydrolysis of the thioester bond.</text>
</comment>
<reference evidence="7" key="1">
    <citation type="submission" date="2016-10" db="EMBL/GenBank/DDBJ databases">
        <authorList>
            <person name="Varghese N."/>
            <person name="Submissions S."/>
        </authorList>
    </citation>
    <scope>NUCLEOTIDE SEQUENCE [LARGE SCALE GENOMIC DNA]</scope>
    <source>
        <strain evidence="7">DSM 18579</strain>
    </source>
</reference>
<gene>
    <name evidence="6" type="ORF">SAMN02583745_00704</name>
</gene>
<proteinExistence type="inferred from homology"/>
<dbReference type="InterPro" id="IPR014166">
    <property type="entry name" value="Tol-Pal_acyl-CoA_thioesterase"/>
</dbReference>
<dbReference type="CDD" id="cd00586">
    <property type="entry name" value="4HBT"/>
    <property type="match status" value="1"/>
</dbReference>
<dbReference type="PROSITE" id="PS01328">
    <property type="entry name" value="4HBCOA_THIOESTERASE"/>
    <property type="match status" value="1"/>
</dbReference>
<dbReference type="AlphaFoldDB" id="A0A1H9ZU93"/>
<dbReference type="EMBL" id="FOHV01000004">
    <property type="protein sequence ID" value="SES85350.1"/>
    <property type="molecule type" value="Genomic_DNA"/>
</dbReference>
<accession>A0A1H9ZU93</accession>
<dbReference type="SUPFAM" id="SSF54637">
    <property type="entry name" value="Thioesterase/thiol ester dehydrase-isomerase"/>
    <property type="match status" value="1"/>
</dbReference>
<comment type="similarity">
    <text evidence="1">Belongs to the 4-hydroxybenzoyl-CoA thioesterase family.</text>
</comment>
<dbReference type="InterPro" id="IPR008272">
    <property type="entry name" value="HB-CoA_thioesterase_AS"/>
</dbReference>
<dbReference type="Gene3D" id="3.10.129.10">
    <property type="entry name" value="Hotdog Thioesterase"/>
    <property type="match status" value="1"/>
</dbReference>
<dbReference type="NCBIfam" id="TIGR02799">
    <property type="entry name" value="thio_ybgC"/>
    <property type="match status" value="1"/>
</dbReference>
<name>A0A1H9ZU93_9GAMM</name>
<dbReference type="GO" id="GO:0047617">
    <property type="term" value="F:fatty acyl-CoA hydrolase activity"/>
    <property type="evidence" value="ECO:0007669"/>
    <property type="project" value="TreeGrafter"/>
</dbReference>
<dbReference type="PANTHER" id="PTHR31793:SF37">
    <property type="entry name" value="ACYL-COA THIOESTER HYDROLASE YBGC"/>
    <property type="match status" value="1"/>
</dbReference>
<evidence type="ECO:0000256" key="1">
    <source>
        <dbReference type="ARBA" id="ARBA00005953"/>
    </source>
</evidence>
<dbReference type="InterPro" id="IPR050563">
    <property type="entry name" value="4-hydroxybenzoyl-CoA_TE"/>
</dbReference>
<dbReference type="NCBIfam" id="TIGR00051">
    <property type="entry name" value="YbgC/FadM family acyl-CoA thioesterase"/>
    <property type="match status" value="1"/>
</dbReference>
<evidence type="ECO:0000259" key="5">
    <source>
        <dbReference type="Pfam" id="PF03061"/>
    </source>
</evidence>
<dbReference type="Proteomes" id="UP000242642">
    <property type="component" value="Unassembled WGS sequence"/>
</dbReference>
<evidence type="ECO:0000256" key="2">
    <source>
        <dbReference type="ARBA" id="ARBA00022801"/>
    </source>
</evidence>
<evidence type="ECO:0000256" key="4">
    <source>
        <dbReference type="ARBA" id="ARBA00072727"/>
    </source>
</evidence>
<dbReference type="FunFam" id="3.10.129.10:FF:000004">
    <property type="entry name" value="Tol-pal system-associated acyl-CoA thioesterase"/>
    <property type="match status" value="1"/>
</dbReference>
<dbReference type="PIRSF" id="PIRSF003230">
    <property type="entry name" value="YbgC"/>
    <property type="match status" value="1"/>
</dbReference>
<keyword evidence="7" id="KW-1185">Reference proteome</keyword>
<dbReference type="PANTHER" id="PTHR31793">
    <property type="entry name" value="4-HYDROXYBENZOYL-COA THIOESTERASE FAMILY MEMBER"/>
    <property type="match status" value="1"/>
</dbReference>
<sequence length="147" mass="16877">MRFHKLGNIQMEKKSHHKWPIRVYYEDTDAGGVVYHARYVAFFERARTELLREKGFSQIALLEQDVAFAVRKMNLEFHRPAVLDDSLIVETVINKVNHASIQFHQSLYNSQNGLLLSEANVVVASVSKQNMKAIRLPGFIKVGFSCE</sequence>
<organism evidence="6 7">
    <name type="scientific">Thorsellia anophelis DSM 18579</name>
    <dbReference type="NCBI Taxonomy" id="1123402"/>
    <lineage>
        <taxon>Bacteria</taxon>
        <taxon>Pseudomonadati</taxon>
        <taxon>Pseudomonadota</taxon>
        <taxon>Gammaproteobacteria</taxon>
        <taxon>Enterobacterales</taxon>
        <taxon>Thorselliaceae</taxon>
        <taxon>Thorsellia</taxon>
    </lineage>
</organism>
<dbReference type="InterPro" id="IPR006684">
    <property type="entry name" value="YbgC/YbaW"/>
</dbReference>
<dbReference type="Pfam" id="PF03061">
    <property type="entry name" value="4HBT"/>
    <property type="match status" value="1"/>
</dbReference>
<dbReference type="InterPro" id="IPR029069">
    <property type="entry name" value="HotDog_dom_sf"/>
</dbReference>
<feature type="domain" description="Thioesterase" evidence="5">
    <location>
        <begin position="31"/>
        <end position="114"/>
    </location>
</feature>
<protein>
    <recommendedName>
        <fullName evidence="4">Acyl-CoA thioester hydrolase YbgC</fullName>
    </recommendedName>
</protein>
<evidence type="ECO:0000313" key="7">
    <source>
        <dbReference type="Proteomes" id="UP000242642"/>
    </source>
</evidence>